<dbReference type="PROSITE" id="PS51257">
    <property type="entry name" value="PROKAR_LIPOPROTEIN"/>
    <property type="match status" value="1"/>
</dbReference>
<dbReference type="AlphaFoldDB" id="A0A1H6MA13"/>
<feature type="signal peptide" evidence="1">
    <location>
        <begin position="1"/>
        <end position="21"/>
    </location>
</feature>
<name>A0A1H6MA13_9FLAO</name>
<reference evidence="2 3" key="1">
    <citation type="submission" date="2016-10" db="EMBL/GenBank/DDBJ databases">
        <authorList>
            <person name="de Groot N.N."/>
        </authorList>
    </citation>
    <scope>NUCLEOTIDE SEQUENCE [LARGE SCALE GENOMIC DNA]</scope>
    <source>
        <strain evidence="2 3">CGMCC 1.10825</strain>
    </source>
</reference>
<dbReference type="RefSeq" id="WP_091101714.1">
    <property type="nucleotide sequence ID" value="NZ_FNXE01000046.1"/>
</dbReference>
<organism evidence="2 3">
    <name type="scientific">Paenimyroides marinum</name>
    <dbReference type="NCBI Taxonomy" id="1159016"/>
    <lineage>
        <taxon>Bacteria</taxon>
        <taxon>Pseudomonadati</taxon>
        <taxon>Bacteroidota</taxon>
        <taxon>Flavobacteriia</taxon>
        <taxon>Flavobacteriales</taxon>
        <taxon>Flavobacteriaceae</taxon>
        <taxon>Paenimyroides</taxon>
    </lineage>
</organism>
<evidence type="ECO:0000313" key="2">
    <source>
        <dbReference type="EMBL" id="SEH98188.1"/>
    </source>
</evidence>
<evidence type="ECO:0008006" key="4">
    <source>
        <dbReference type="Google" id="ProtNLM"/>
    </source>
</evidence>
<sequence length="368" mass="40631">MSNFTKILWGGVIALSLTACSSDSVFDEQNTDEELPMSTNSFNNQNSGQYAGSGPGGIGWWGINYISPWDIWFRGASVNGLDDLQPFYYFTNGNMEDVTPYDIRAFAYAGLAYFDNTDDGVFHDVAQLDPVTGLPIQIADMATNPTQFPNLYPAANPHEVGNLVRIPMPIDVPAYPTPNSSVRIGDRNNHLPVIGATNAAPKYPTPYPGFNFGGTITPQERDLLANYGKIFFYEVHVYDKVTGAPVLTTMMHPKIETLPTGSNVDPGWKPVDYLSGNHLTGHVPTLGNFDLYYFYDDTMPAPGKTKWDINDPFYSNLCNSREVVFDVPAAVAPYEVQIDPVFKVTLDFFATGQTGWVNSALYLNLHSK</sequence>
<gene>
    <name evidence="2" type="ORF">SAMN02927937_02526</name>
</gene>
<dbReference type="EMBL" id="FNXE01000046">
    <property type="protein sequence ID" value="SEH98188.1"/>
    <property type="molecule type" value="Genomic_DNA"/>
</dbReference>
<proteinExistence type="predicted"/>
<accession>A0A1H6MA13</accession>
<protein>
    <recommendedName>
        <fullName evidence="4">Lipoprotein</fullName>
    </recommendedName>
</protein>
<evidence type="ECO:0000256" key="1">
    <source>
        <dbReference type="SAM" id="SignalP"/>
    </source>
</evidence>
<dbReference type="OrthoDB" id="1320942at2"/>
<dbReference type="Proteomes" id="UP000199634">
    <property type="component" value="Unassembled WGS sequence"/>
</dbReference>
<dbReference type="STRING" id="1159016.SAMN02927937_02526"/>
<evidence type="ECO:0000313" key="3">
    <source>
        <dbReference type="Proteomes" id="UP000199634"/>
    </source>
</evidence>
<keyword evidence="1" id="KW-0732">Signal</keyword>
<keyword evidence="3" id="KW-1185">Reference proteome</keyword>
<feature type="chain" id="PRO_5011513699" description="Lipoprotein" evidence="1">
    <location>
        <begin position="22"/>
        <end position="368"/>
    </location>
</feature>